<dbReference type="InterPro" id="IPR014284">
    <property type="entry name" value="RNA_pol_sigma-70_dom"/>
</dbReference>
<dbReference type="NCBIfam" id="TIGR02937">
    <property type="entry name" value="sigma70-ECF"/>
    <property type="match status" value="1"/>
</dbReference>
<evidence type="ECO:0000256" key="5">
    <source>
        <dbReference type="ARBA" id="ARBA00023163"/>
    </source>
</evidence>
<dbReference type="PANTHER" id="PTHR30173:SF36">
    <property type="entry name" value="ECF RNA POLYMERASE SIGMA FACTOR SIGJ"/>
    <property type="match status" value="1"/>
</dbReference>
<keyword evidence="3 6" id="KW-0805">Transcription regulation</keyword>
<dbReference type="Gene3D" id="1.10.10.10">
    <property type="entry name" value="Winged helix-like DNA-binding domain superfamily/Winged helix DNA-binding domain"/>
    <property type="match status" value="1"/>
</dbReference>
<evidence type="ECO:0000256" key="4">
    <source>
        <dbReference type="ARBA" id="ARBA00023082"/>
    </source>
</evidence>
<dbReference type="Pfam" id="PF08281">
    <property type="entry name" value="Sigma70_r4_2"/>
    <property type="match status" value="1"/>
</dbReference>
<name>A0ABP8LC40_9MICO</name>
<dbReference type="SUPFAM" id="SSF88946">
    <property type="entry name" value="Sigma2 domain of RNA polymerase sigma factors"/>
    <property type="match status" value="1"/>
</dbReference>
<evidence type="ECO:0000256" key="1">
    <source>
        <dbReference type="ARBA" id="ARBA00010641"/>
    </source>
</evidence>
<evidence type="ECO:0000313" key="11">
    <source>
        <dbReference type="EMBL" id="GAA4426199.1"/>
    </source>
</evidence>
<dbReference type="InterPro" id="IPR013249">
    <property type="entry name" value="RNA_pol_sigma70_r4_t2"/>
</dbReference>
<comment type="subunit">
    <text evidence="2">Interacts transiently with the RNA polymerase catalytic core formed by RpoA, RpoB, RpoC and RpoZ (2 alpha, 1 beta, 1 beta' and 1 omega subunit) to form the RNA polymerase holoenzyme that can initiate transcription.</text>
</comment>
<dbReference type="Pfam" id="PF12680">
    <property type="entry name" value="SnoaL_2"/>
    <property type="match status" value="1"/>
</dbReference>
<evidence type="ECO:0000256" key="3">
    <source>
        <dbReference type="ARBA" id="ARBA00023015"/>
    </source>
</evidence>
<comment type="caution">
    <text evidence="11">The sequence shown here is derived from an EMBL/GenBank/DDBJ whole genome shotgun (WGS) entry which is preliminary data.</text>
</comment>
<dbReference type="Proteomes" id="UP001500622">
    <property type="component" value="Unassembled WGS sequence"/>
</dbReference>
<dbReference type="NCBIfam" id="TIGR02960">
    <property type="entry name" value="SigX5"/>
    <property type="match status" value="1"/>
</dbReference>
<dbReference type="InterPro" id="IPR032710">
    <property type="entry name" value="NTF2-like_dom_sf"/>
</dbReference>
<dbReference type="InterPro" id="IPR013324">
    <property type="entry name" value="RNA_pol_sigma_r3/r4-like"/>
</dbReference>
<dbReference type="Gene3D" id="3.10.450.50">
    <property type="match status" value="1"/>
</dbReference>
<accession>A0ABP8LC40</accession>
<dbReference type="Pfam" id="PF04542">
    <property type="entry name" value="Sigma70_r2"/>
    <property type="match status" value="1"/>
</dbReference>
<evidence type="ECO:0000256" key="2">
    <source>
        <dbReference type="ARBA" id="ARBA00011344"/>
    </source>
</evidence>
<reference evidence="12" key="1">
    <citation type="journal article" date="2019" name="Int. J. Syst. Evol. Microbiol.">
        <title>The Global Catalogue of Microorganisms (GCM) 10K type strain sequencing project: providing services to taxonomists for standard genome sequencing and annotation.</title>
        <authorList>
            <consortium name="The Broad Institute Genomics Platform"/>
            <consortium name="The Broad Institute Genome Sequencing Center for Infectious Disease"/>
            <person name="Wu L."/>
            <person name="Ma J."/>
        </authorList>
    </citation>
    <scope>NUCLEOTIDE SEQUENCE [LARGE SCALE GENOMIC DNA]</scope>
    <source>
        <strain evidence="12">JCM 17810</strain>
    </source>
</reference>
<keyword evidence="4 6" id="KW-0731">Sigma factor</keyword>
<dbReference type="RefSeq" id="WP_345216565.1">
    <property type="nucleotide sequence ID" value="NZ_BAABGN010000011.1"/>
</dbReference>
<keyword evidence="12" id="KW-1185">Reference proteome</keyword>
<evidence type="ECO:0000313" key="12">
    <source>
        <dbReference type="Proteomes" id="UP001500622"/>
    </source>
</evidence>
<dbReference type="SUPFAM" id="SSF88659">
    <property type="entry name" value="Sigma3 and sigma4 domains of RNA polymerase sigma factors"/>
    <property type="match status" value="1"/>
</dbReference>
<feature type="domain" description="RNA polymerase sigma-70 region 2" evidence="8">
    <location>
        <begin position="24"/>
        <end position="88"/>
    </location>
</feature>
<dbReference type="InterPro" id="IPR037401">
    <property type="entry name" value="SnoaL-like"/>
</dbReference>
<dbReference type="NCBIfam" id="NF006089">
    <property type="entry name" value="PRK08241.1"/>
    <property type="match status" value="1"/>
</dbReference>
<feature type="region of interest" description="Disordered" evidence="7">
    <location>
        <begin position="84"/>
        <end position="114"/>
    </location>
</feature>
<comment type="similarity">
    <text evidence="1 6">Belongs to the sigma-70 factor family. ECF subfamily.</text>
</comment>
<keyword evidence="5 6" id="KW-0804">Transcription</keyword>
<evidence type="ECO:0000259" key="8">
    <source>
        <dbReference type="Pfam" id="PF04542"/>
    </source>
</evidence>
<dbReference type="InterPro" id="IPR000838">
    <property type="entry name" value="RNA_pol_sigma70_ECF_CS"/>
</dbReference>
<gene>
    <name evidence="11" type="ORF">GCM10023169_24730</name>
</gene>
<evidence type="ECO:0000259" key="9">
    <source>
        <dbReference type="Pfam" id="PF08281"/>
    </source>
</evidence>
<evidence type="ECO:0000256" key="7">
    <source>
        <dbReference type="SAM" id="MobiDB-lite"/>
    </source>
</evidence>
<evidence type="ECO:0000259" key="10">
    <source>
        <dbReference type="Pfam" id="PF12680"/>
    </source>
</evidence>
<dbReference type="EMBL" id="BAABGN010000011">
    <property type="protein sequence ID" value="GAA4426199.1"/>
    <property type="molecule type" value="Genomic_DNA"/>
</dbReference>
<keyword evidence="6" id="KW-0238">DNA-binding</keyword>
<feature type="domain" description="RNA polymerase sigma factor 70 region 4 type 2" evidence="9">
    <location>
        <begin position="130"/>
        <end position="179"/>
    </location>
</feature>
<dbReference type="InterPro" id="IPR036388">
    <property type="entry name" value="WH-like_DNA-bd_sf"/>
</dbReference>
<feature type="domain" description="SnoaL-like" evidence="10">
    <location>
        <begin position="199"/>
        <end position="288"/>
    </location>
</feature>
<dbReference type="PROSITE" id="PS01063">
    <property type="entry name" value="SIGMA70_ECF"/>
    <property type="match status" value="1"/>
</dbReference>
<dbReference type="InterPro" id="IPR014305">
    <property type="entry name" value="RNA_pol_sigma-G_actinobac"/>
</dbReference>
<evidence type="ECO:0000256" key="6">
    <source>
        <dbReference type="RuleBase" id="RU000716"/>
    </source>
</evidence>
<dbReference type="InterPro" id="IPR013325">
    <property type="entry name" value="RNA_pol_sigma_r2"/>
</dbReference>
<feature type="compositionally biased region" description="Pro residues" evidence="7">
    <location>
        <begin position="90"/>
        <end position="102"/>
    </location>
</feature>
<dbReference type="InterPro" id="IPR007627">
    <property type="entry name" value="RNA_pol_sigma70_r2"/>
</dbReference>
<dbReference type="PANTHER" id="PTHR30173">
    <property type="entry name" value="SIGMA 19 FACTOR"/>
    <property type="match status" value="1"/>
</dbReference>
<proteinExistence type="inferred from homology"/>
<dbReference type="Gene3D" id="1.10.1740.10">
    <property type="match status" value="1"/>
</dbReference>
<dbReference type="SUPFAM" id="SSF54427">
    <property type="entry name" value="NTF2-like"/>
    <property type="match status" value="1"/>
</dbReference>
<organism evidence="11 12">
    <name type="scientific">Georgenia halophila</name>
    <dbReference type="NCBI Taxonomy" id="620889"/>
    <lineage>
        <taxon>Bacteria</taxon>
        <taxon>Bacillati</taxon>
        <taxon>Actinomycetota</taxon>
        <taxon>Actinomycetes</taxon>
        <taxon>Micrococcales</taxon>
        <taxon>Bogoriellaceae</taxon>
        <taxon>Georgenia</taxon>
    </lineage>
</organism>
<dbReference type="InterPro" id="IPR052704">
    <property type="entry name" value="ECF_Sigma-70_Domain"/>
</dbReference>
<sequence length="318" mass="33831">MTTSTLEAARSGDEAPFHELTAPHLHELHVHCYRMLGSADDADDLLQETLVAAWRGLGDFAGRSSLRSWLYRIATNRCLNAIRADKRRPPSPVPPFDPPPPTRRSDTTWLQPYPDDPSVTAERREVIELAFVAALQTLPPRQTAALLLVDVLGFSPAEAAGMLDARPAAVKGLLQRARAGTAGAAATTRPDAAQEGRLARRLADAFTANDVDAVVALLTDDAWLAMPPAPHVYVGREDIAAFLRASAAGRGGRYVLVPVRANGQPAFGCYLADGAAVRGTGILVVTVGTGGITGLTRFLDPSLHPRFGLPGTLPDDVT</sequence>
<protein>
    <recommendedName>
        <fullName evidence="6">RNA polymerase sigma factor</fullName>
    </recommendedName>
</protein>